<feature type="domain" description="MmgE/PrpD N-terminal" evidence="2">
    <location>
        <begin position="20"/>
        <end position="259"/>
    </location>
</feature>
<organism evidence="4 5">
    <name type="scientific">Achromobacter aloeverae</name>
    <dbReference type="NCBI Taxonomy" id="1750518"/>
    <lineage>
        <taxon>Bacteria</taxon>
        <taxon>Pseudomonadati</taxon>
        <taxon>Pseudomonadota</taxon>
        <taxon>Betaproteobacteria</taxon>
        <taxon>Burkholderiales</taxon>
        <taxon>Alcaligenaceae</taxon>
        <taxon>Achromobacter</taxon>
    </lineage>
</organism>
<dbReference type="AlphaFoldDB" id="A0A4Q1HMX0"/>
<gene>
    <name evidence="4" type="ORF">C7R54_00205</name>
</gene>
<dbReference type="EMBL" id="PYAL01000001">
    <property type="protein sequence ID" value="RXN92229.1"/>
    <property type="molecule type" value="Genomic_DNA"/>
</dbReference>
<dbReference type="PANTHER" id="PTHR16943:SF8">
    <property type="entry name" value="2-METHYLCITRATE DEHYDRATASE"/>
    <property type="match status" value="1"/>
</dbReference>
<keyword evidence="5" id="KW-1185">Reference proteome</keyword>
<dbReference type="InterPro" id="IPR005656">
    <property type="entry name" value="MmgE_PrpD"/>
</dbReference>
<accession>A0A4Q1HMX0</accession>
<evidence type="ECO:0000313" key="5">
    <source>
        <dbReference type="Proteomes" id="UP000290849"/>
    </source>
</evidence>
<dbReference type="Proteomes" id="UP000290849">
    <property type="component" value="Unassembled WGS sequence"/>
</dbReference>
<dbReference type="Pfam" id="PF03972">
    <property type="entry name" value="MmgE_PrpD_N"/>
    <property type="match status" value="1"/>
</dbReference>
<reference evidence="4 5" key="1">
    <citation type="journal article" date="2017" name="Int. J. Syst. Evol. Microbiol.">
        <title>Achromobacter aloeverae sp. nov., isolated from the root of Aloe vera (L.) Burm.f.</title>
        <authorList>
            <person name="Kuncharoen N."/>
            <person name="Muramatsu Y."/>
            <person name="Shibata C."/>
            <person name="Kamakura Y."/>
            <person name="Nakagawa Y."/>
            <person name="Tanasupawat S."/>
        </authorList>
    </citation>
    <scope>NUCLEOTIDE SEQUENCE [LARGE SCALE GENOMIC DNA]</scope>
    <source>
        <strain evidence="4 5">AVA-1</strain>
    </source>
</reference>
<dbReference type="RefSeq" id="WP_129148192.1">
    <property type="nucleotide sequence ID" value="NZ_JBHSDO010000016.1"/>
</dbReference>
<dbReference type="OrthoDB" id="8680281at2"/>
<dbReference type="Gene3D" id="1.10.4100.10">
    <property type="entry name" value="2-methylcitrate dehydratase PrpD"/>
    <property type="match status" value="1"/>
</dbReference>
<evidence type="ECO:0000259" key="2">
    <source>
        <dbReference type="Pfam" id="PF03972"/>
    </source>
</evidence>
<comment type="similarity">
    <text evidence="1">Belongs to the PrpD family.</text>
</comment>
<dbReference type="Pfam" id="PF19305">
    <property type="entry name" value="MmgE_PrpD_C"/>
    <property type="match status" value="1"/>
</dbReference>
<dbReference type="InterPro" id="IPR036148">
    <property type="entry name" value="MmgE/PrpD_sf"/>
</dbReference>
<dbReference type="InterPro" id="IPR042183">
    <property type="entry name" value="MmgE/PrpD_sf_1"/>
</dbReference>
<dbReference type="PANTHER" id="PTHR16943">
    <property type="entry name" value="2-METHYLCITRATE DEHYDRATASE-RELATED"/>
    <property type="match status" value="1"/>
</dbReference>
<comment type="caution">
    <text evidence="4">The sequence shown here is derived from an EMBL/GenBank/DDBJ whole genome shotgun (WGS) entry which is preliminary data.</text>
</comment>
<dbReference type="SUPFAM" id="SSF103378">
    <property type="entry name" value="2-methylcitrate dehydratase PrpD"/>
    <property type="match status" value="1"/>
</dbReference>
<feature type="domain" description="MmgE/PrpD C-terminal" evidence="3">
    <location>
        <begin position="283"/>
        <end position="450"/>
    </location>
</feature>
<evidence type="ECO:0000259" key="3">
    <source>
        <dbReference type="Pfam" id="PF19305"/>
    </source>
</evidence>
<dbReference type="GO" id="GO:0016829">
    <property type="term" value="F:lyase activity"/>
    <property type="evidence" value="ECO:0007669"/>
    <property type="project" value="InterPro"/>
</dbReference>
<name>A0A4Q1HMX0_9BURK</name>
<evidence type="ECO:0000313" key="4">
    <source>
        <dbReference type="EMBL" id="RXN92229.1"/>
    </source>
</evidence>
<dbReference type="InterPro" id="IPR042188">
    <property type="entry name" value="MmgE/PrpD_sf_2"/>
</dbReference>
<sequence length="470" mass="49699">MTEPTHDRDAAGARDTLLGKLARNIVAFDANRVEGHALARAKACIADTIGVMLAGAQEACARILLRVPGVAQAPGPCTILGTGIRTSALDATLVNGTSSHALDYDDISGDFGGHPSVPLVPLLLALGQERGGTGRDFLAAYAVGVETEIRLARAAHPVHYDKGWHPTATLGVFGAAAAGARYLKLDVARTTMALAIAGSLANGLKASFGTMTKPLHVGHCGRSGLFAALLASEGYEGAADLLEHHQGYFQVFNGAGNFNPDAVLQDWGHPLEIAGPTIGIKQFPCCGSTHASIAAALNLAQRHDLRAADVARIEIMPNRHRLKHTDKPYPASSLDAKFSVQYVVARALVSGNVRLRDFENDAYLEPEIQRLLGLTQAVPHPGMGEGGPQWGTEIIVTLKDGSRHAERIANMVSRDGSCPMSRAELKAKFDDCSQRVLPAGQADALFEQLWALEQVQDMKASAAWLQAGAA</sequence>
<dbReference type="InterPro" id="IPR045337">
    <property type="entry name" value="MmgE_PrpD_C"/>
</dbReference>
<evidence type="ECO:0000256" key="1">
    <source>
        <dbReference type="ARBA" id="ARBA00006174"/>
    </source>
</evidence>
<protein>
    <submittedName>
        <fullName evidence="4">MmgE/PrpD family protein</fullName>
    </submittedName>
</protein>
<dbReference type="InterPro" id="IPR045336">
    <property type="entry name" value="MmgE_PrpD_N"/>
</dbReference>
<proteinExistence type="inferred from homology"/>
<dbReference type="Gene3D" id="3.30.1330.120">
    <property type="entry name" value="2-methylcitrate dehydratase PrpD"/>
    <property type="match status" value="1"/>
</dbReference>